<protein>
    <submittedName>
        <fullName evidence="1">Uncharacterized protein</fullName>
    </submittedName>
</protein>
<proteinExistence type="predicted"/>
<keyword evidence="2" id="KW-1185">Reference proteome</keyword>
<dbReference type="Proteomes" id="UP000198767">
    <property type="component" value="Unassembled WGS sequence"/>
</dbReference>
<dbReference type="AlphaFoldDB" id="A0A1G5RJP7"/>
<dbReference type="RefSeq" id="WP_211477637.1">
    <property type="nucleotide sequence ID" value="NZ_FMWG01000017.1"/>
</dbReference>
<sequence>MSIGDLLGVLGYFENLIEKLDARANTQSAMDIRKILHVLHFSDETILDLKTLVQPNIEQDEREHIAGKLSVSLRDSRSKVENGLEILQEIGDQTNLSVEGKRLVRIILIGKYDIRSAVASQLMRCVT</sequence>
<organism evidence="1 2">
    <name type="scientific">Epibacterium ulvae</name>
    <dbReference type="NCBI Taxonomy" id="1156985"/>
    <lineage>
        <taxon>Bacteria</taxon>
        <taxon>Pseudomonadati</taxon>
        <taxon>Pseudomonadota</taxon>
        <taxon>Alphaproteobacteria</taxon>
        <taxon>Rhodobacterales</taxon>
        <taxon>Roseobacteraceae</taxon>
        <taxon>Epibacterium</taxon>
    </lineage>
</organism>
<reference evidence="1 2" key="1">
    <citation type="submission" date="2016-10" db="EMBL/GenBank/DDBJ databases">
        <authorList>
            <person name="de Groot N.N."/>
        </authorList>
    </citation>
    <scope>NUCLEOTIDE SEQUENCE [LARGE SCALE GENOMIC DNA]</scope>
    <source>
        <strain evidence="1 2">U95</strain>
    </source>
</reference>
<gene>
    <name evidence="1" type="ORF">SAMN04488118_11769</name>
</gene>
<feature type="non-terminal residue" evidence="1">
    <location>
        <position position="127"/>
    </location>
</feature>
<evidence type="ECO:0000313" key="2">
    <source>
        <dbReference type="Proteomes" id="UP000198767"/>
    </source>
</evidence>
<evidence type="ECO:0000313" key="1">
    <source>
        <dbReference type="EMBL" id="SCZ73591.1"/>
    </source>
</evidence>
<name>A0A1G5RJP7_9RHOB</name>
<accession>A0A1G5RJP7</accession>
<dbReference type="EMBL" id="FMWG01000017">
    <property type="protein sequence ID" value="SCZ73591.1"/>
    <property type="molecule type" value="Genomic_DNA"/>
</dbReference>